<gene>
    <name evidence="2" type="primary">rpfG_2</name>
    <name evidence="2" type="ORF">Mal48_29130</name>
</gene>
<dbReference type="OrthoDB" id="9804747at2"/>
<protein>
    <submittedName>
        <fullName evidence="2">Cyclic di-GMP phosphodiesterase response regulator RpfG</fullName>
        <ecNumber evidence="2">3.1.4.52</ecNumber>
    </submittedName>
</protein>
<reference evidence="2 3" key="1">
    <citation type="submission" date="2019-02" db="EMBL/GenBank/DDBJ databases">
        <title>Deep-cultivation of Planctomycetes and their phenomic and genomic characterization uncovers novel biology.</title>
        <authorList>
            <person name="Wiegand S."/>
            <person name="Jogler M."/>
            <person name="Boedeker C."/>
            <person name="Pinto D."/>
            <person name="Vollmers J."/>
            <person name="Rivas-Marin E."/>
            <person name="Kohn T."/>
            <person name="Peeters S.H."/>
            <person name="Heuer A."/>
            <person name="Rast P."/>
            <person name="Oberbeckmann S."/>
            <person name="Bunk B."/>
            <person name="Jeske O."/>
            <person name="Meyerdierks A."/>
            <person name="Storesund J.E."/>
            <person name="Kallscheuer N."/>
            <person name="Luecker S."/>
            <person name="Lage O.M."/>
            <person name="Pohl T."/>
            <person name="Merkel B.J."/>
            <person name="Hornburger P."/>
            <person name="Mueller R.-W."/>
            <person name="Bruemmer F."/>
            <person name="Labrenz M."/>
            <person name="Spormann A.M."/>
            <person name="Op den Camp H."/>
            <person name="Overmann J."/>
            <person name="Amann R."/>
            <person name="Jetten M.S.M."/>
            <person name="Mascher T."/>
            <person name="Medema M.H."/>
            <person name="Devos D.P."/>
            <person name="Kaster A.-K."/>
            <person name="Ovreas L."/>
            <person name="Rohde M."/>
            <person name="Galperin M.Y."/>
            <person name="Jogler C."/>
        </authorList>
    </citation>
    <scope>NUCLEOTIDE SEQUENCE [LARGE SCALE GENOMIC DNA]</scope>
    <source>
        <strain evidence="2 3">Mal48</strain>
    </source>
</reference>
<dbReference type="KEGG" id="tpol:Mal48_29130"/>
<dbReference type="Gene3D" id="1.10.3210.10">
    <property type="entry name" value="Hypothetical protein af1432"/>
    <property type="match status" value="1"/>
</dbReference>
<dbReference type="EMBL" id="CP036267">
    <property type="protein sequence ID" value="QDT33659.1"/>
    <property type="molecule type" value="Genomic_DNA"/>
</dbReference>
<proteinExistence type="predicted"/>
<dbReference type="PROSITE" id="PS51832">
    <property type="entry name" value="HD_GYP"/>
    <property type="match status" value="1"/>
</dbReference>
<accession>A0A517QPU0</accession>
<dbReference type="AlphaFoldDB" id="A0A517QPU0"/>
<dbReference type="InterPro" id="IPR037522">
    <property type="entry name" value="HD_GYP_dom"/>
</dbReference>
<dbReference type="InterPro" id="IPR003607">
    <property type="entry name" value="HD/PDEase_dom"/>
</dbReference>
<organism evidence="2 3">
    <name type="scientific">Thalassoglobus polymorphus</name>
    <dbReference type="NCBI Taxonomy" id="2527994"/>
    <lineage>
        <taxon>Bacteria</taxon>
        <taxon>Pseudomonadati</taxon>
        <taxon>Planctomycetota</taxon>
        <taxon>Planctomycetia</taxon>
        <taxon>Planctomycetales</taxon>
        <taxon>Planctomycetaceae</taxon>
        <taxon>Thalassoglobus</taxon>
    </lineage>
</organism>
<name>A0A517QPU0_9PLAN</name>
<evidence type="ECO:0000313" key="2">
    <source>
        <dbReference type="EMBL" id="QDT33659.1"/>
    </source>
</evidence>
<evidence type="ECO:0000313" key="3">
    <source>
        <dbReference type="Proteomes" id="UP000315724"/>
    </source>
</evidence>
<dbReference type="CDD" id="cd00077">
    <property type="entry name" value="HDc"/>
    <property type="match status" value="1"/>
</dbReference>
<dbReference type="Pfam" id="PF13487">
    <property type="entry name" value="HD_5"/>
    <property type="match status" value="1"/>
</dbReference>
<dbReference type="SMART" id="SM00471">
    <property type="entry name" value="HDc"/>
    <property type="match status" value="1"/>
</dbReference>
<dbReference type="PANTHER" id="PTHR43155">
    <property type="entry name" value="CYCLIC DI-GMP PHOSPHODIESTERASE PA4108-RELATED"/>
    <property type="match status" value="1"/>
</dbReference>
<dbReference type="PANTHER" id="PTHR43155:SF2">
    <property type="entry name" value="CYCLIC DI-GMP PHOSPHODIESTERASE PA4108"/>
    <property type="match status" value="1"/>
</dbReference>
<dbReference type="Proteomes" id="UP000315724">
    <property type="component" value="Chromosome"/>
</dbReference>
<dbReference type="SUPFAM" id="SSF109604">
    <property type="entry name" value="HD-domain/PDEase-like"/>
    <property type="match status" value="1"/>
</dbReference>
<dbReference type="GO" id="GO:0071111">
    <property type="term" value="F:cyclic-guanylate-specific phosphodiesterase activity"/>
    <property type="evidence" value="ECO:0007669"/>
    <property type="project" value="UniProtKB-EC"/>
</dbReference>
<evidence type="ECO:0000259" key="1">
    <source>
        <dbReference type="PROSITE" id="PS51832"/>
    </source>
</evidence>
<keyword evidence="3" id="KW-1185">Reference proteome</keyword>
<sequence length="526" mass="59004">MNINTRQSSIIGKAIELSSKSMGTTFTQIPSQLSPRGTERPDPVKVNVENLGSSFEVRFIFHDRDGDSVTISGIICSREEELVRRLAKTTAELIQKDIQIQDHESSLDDYASQISRDFEELVWTRELANHIQQTDLRNPLFELVDQIFPTLLDTIQASQLSLIQYDSPIIPSGENDPIPTGQLSFRHVGNEILDQASIQSLLKRYSHQARLHPIVKNQCSTSQIVQLRSFILVPIYSRNEEFGWVLAINRTDSADVLPSYSDVRKHDRHQPEFGTFEAGLMQSSASFIASHAKNSTLLLEQKDLLVGIVRVMINTVDAKDHYTCGHSDRVAALSRVIAANLQLCERECEEIYLSGLLHDVGKIGIPDHVLQKTNRLTQNEYHLLKQHPVIGARVLKHLSQISYVLPGVLYHHEQINGSGYPEGLVGEQIPLSARIISVADSYDAMTSDRPYRKGMSAETARSILEKNEGPQWDENVLNAFFQAWDEIQEICMDTSQSNLSLKTTMPADLISRAVEMTHTGPGVETV</sequence>
<feature type="domain" description="HD-GYP" evidence="1">
    <location>
        <begin position="301"/>
        <end position="496"/>
    </location>
</feature>
<keyword evidence="2" id="KW-0378">Hydrolase</keyword>
<dbReference type="EC" id="3.1.4.52" evidence="2"/>